<protein>
    <submittedName>
        <fullName evidence="1">Uncharacterized protein</fullName>
    </submittedName>
</protein>
<organism evidence="1 2">
    <name type="scientific">Paraburkholderia piptadeniae</name>
    <dbReference type="NCBI Taxonomy" id="1701573"/>
    <lineage>
        <taxon>Bacteria</taxon>
        <taxon>Pseudomonadati</taxon>
        <taxon>Pseudomonadota</taxon>
        <taxon>Betaproteobacteria</taxon>
        <taxon>Burkholderiales</taxon>
        <taxon>Burkholderiaceae</taxon>
        <taxon>Paraburkholderia</taxon>
    </lineage>
</organism>
<evidence type="ECO:0000313" key="2">
    <source>
        <dbReference type="Proteomes" id="UP000195569"/>
    </source>
</evidence>
<evidence type="ECO:0000313" key="1">
    <source>
        <dbReference type="EMBL" id="SIT49854.1"/>
    </source>
</evidence>
<dbReference type="Proteomes" id="UP000195569">
    <property type="component" value="Unassembled WGS sequence"/>
</dbReference>
<accession>A0A1N7SQY0</accession>
<name>A0A1N7SQY0_9BURK</name>
<reference evidence="1" key="1">
    <citation type="submission" date="2016-12" db="EMBL/GenBank/DDBJ databases">
        <authorList>
            <person name="Moulin L."/>
        </authorList>
    </citation>
    <scope>NUCLEOTIDE SEQUENCE [LARGE SCALE GENOMIC DNA]</scope>
    <source>
        <strain evidence="1">STM 7183</strain>
    </source>
</reference>
<proteinExistence type="predicted"/>
<dbReference type="AlphaFoldDB" id="A0A1N7SQY0"/>
<sequence length="80" mass="8566">MLVVPHSCACDAKNARVNGNGVPPIRFEDQTEGTPLSNSMLQSAAKVCCGAARRRRRGSSVLQVICHARGFAGWPRAQAM</sequence>
<comment type="caution">
    <text evidence="1">The sequence shown here is derived from an EMBL/GenBank/DDBJ whole genome shotgun (WGS) entry which is preliminary data.</text>
</comment>
<gene>
    <name evidence="1" type="ORF">BN2476_720044</name>
</gene>
<dbReference type="EMBL" id="CYGY02000072">
    <property type="protein sequence ID" value="SIT49854.1"/>
    <property type="molecule type" value="Genomic_DNA"/>
</dbReference>
<keyword evidence="2" id="KW-1185">Reference proteome</keyword>